<dbReference type="AlphaFoldDB" id="A0A382DXU1"/>
<dbReference type="SFLD" id="SFLDG01067">
    <property type="entry name" value="SPASM/twitch_domain_containing"/>
    <property type="match status" value="1"/>
</dbReference>
<dbReference type="InterPro" id="IPR013785">
    <property type="entry name" value="Aldolase_TIM"/>
</dbReference>
<evidence type="ECO:0000256" key="2">
    <source>
        <dbReference type="ARBA" id="ARBA00022485"/>
    </source>
</evidence>
<proteinExistence type="predicted"/>
<dbReference type="InterPro" id="IPR050377">
    <property type="entry name" value="Radical_SAM_PqqE_MftC-like"/>
</dbReference>
<evidence type="ECO:0000256" key="4">
    <source>
        <dbReference type="ARBA" id="ARBA00022723"/>
    </source>
</evidence>
<dbReference type="Pfam" id="PF13186">
    <property type="entry name" value="SPASM"/>
    <property type="match status" value="1"/>
</dbReference>
<dbReference type="InterPro" id="IPR034391">
    <property type="entry name" value="AdoMet-like_SPASM_containing"/>
</dbReference>
<dbReference type="CDD" id="cd21109">
    <property type="entry name" value="SPASM"/>
    <property type="match status" value="1"/>
</dbReference>
<evidence type="ECO:0000256" key="6">
    <source>
        <dbReference type="ARBA" id="ARBA00023014"/>
    </source>
</evidence>
<dbReference type="InterPro" id="IPR023885">
    <property type="entry name" value="4Fe4S-binding_SPASM_dom"/>
</dbReference>
<keyword evidence="5" id="KW-0408">Iron</keyword>
<dbReference type="InterPro" id="IPR007197">
    <property type="entry name" value="rSAM"/>
</dbReference>
<evidence type="ECO:0000256" key="1">
    <source>
        <dbReference type="ARBA" id="ARBA00001966"/>
    </source>
</evidence>
<dbReference type="Gene3D" id="3.20.20.70">
    <property type="entry name" value="Aldolase class I"/>
    <property type="match status" value="1"/>
</dbReference>
<dbReference type="GO" id="GO:0003824">
    <property type="term" value="F:catalytic activity"/>
    <property type="evidence" value="ECO:0007669"/>
    <property type="project" value="InterPro"/>
</dbReference>
<sequence>MDNKTQIVEQRHQFDMNTGWDYYRNHLHRGEGKMLSYLWNRFQWNYWHRMNMVPSFPLNVHIESSSQCNIKCDHCFRQYMDMKEDENMPMDMYKKIVDECAENNLFTLKFSMRGEPTVNPLIGDMVLYAKEKGIKEVWVNTHGGNLTEEMMEKFVRAKLDILMVSFDGLGEMYESIRTPIKYDKALAKLKMIMEVRKKMKSKRPQVKVQSLWSAIKANPDEYLKIMGDIVDKVAYNIDYDYTKVHFIPDPDFVCYRLWQQVAITSQGDFLKCPSDFEKEEVLANINDTSIKEVWDTLQRDERQKHLAMRRLESEVCAKCHHGATIVEKEKEAPTYQKEVNDIPYEGGFSGVGMNRPNG</sequence>
<dbReference type="SUPFAM" id="SSF102114">
    <property type="entry name" value="Radical SAM enzymes"/>
    <property type="match status" value="1"/>
</dbReference>
<keyword evidence="6" id="KW-0411">Iron-sulfur</keyword>
<dbReference type="Pfam" id="PF04055">
    <property type="entry name" value="Radical_SAM"/>
    <property type="match status" value="1"/>
</dbReference>
<feature type="domain" description="Radical SAM core" evidence="7">
    <location>
        <begin position="63"/>
        <end position="195"/>
    </location>
</feature>
<dbReference type="PANTHER" id="PTHR11228">
    <property type="entry name" value="RADICAL SAM DOMAIN PROTEIN"/>
    <property type="match status" value="1"/>
</dbReference>
<keyword evidence="2" id="KW-0004">4Fe-4S</keyword>
<accession>A0A382DXU1</accession>
<dbReference type="SFLD" id="SFLDS00029">
    <property type="entry name" value="Radical_SAM"/>
    <property type="match status" value="1"/>
</dbReference>
<keyword evidence="4" id="KW-0479">Metal-binding</keyword>
<keyword evidence="3" id="KW-0949">S-adenosyl-L-methionine</keyword>
<dbReference type="EMBL" id="UINC01041590">
    <property type="protein sequence ID" value="SVB43075.1"/>
    <property type="molecule type" value="Genomic_DNA"/>
</dbReference>
<feature type="non-terminal residue" evidence="9">
    <location>
        <position position="358"/>
    </location>
</feature>
<protein>
    <recommendedName>
        <fullName evidence="10">Radical SAM core domain-containing protein</fullName>
    </recommendedName>
</protein>
<reference evidence="9" key="1">
    <citation type="submission" date="2018-05" db="EMBL/GenBank/DDBJ databases">
        <authorList>
            <person name="Lanie J.A."/>
            <person name="Ng W.-L."/>
            <person name="Kazmierczak K.M."/>
            <person name="Andrzejewski T.M."/>
            <person name="Davidsen T.M."/>
            <person name="Wayne K.J."/>
            <person name="Tettelin H."/>
            <person name="Glass J.I."/>
            <person name="Rusch D."/>
            <person name="Podicherti R."/>
            <person name="Tsui H.-C.T."/>
            <person name="Winkler M.E."/>
        </authorList>
    </citation>
    <scope>NUCLEOTIDE SEQUENCE</scope>
</reference>
<evidence type="ECO:0000313" key="9">
    <source>
        <dbReference type="EMBL" id="SVB43075.1"/>
    </source>
</evidence>
<evidence type="ECO:0008006" key="10">
    <source>
        <dbReference type="Google" id="ProtNLM"/>
    </source>
</evidence>
<dbReference type="GO" id="GO:0051536">
    <property type="term" value="F:iron-sulfur cluster binding"/>
    <property type="evidence" value="ECO:0007669"/>
    <property type="project" value="UniProtKB-KW"/>
</dbReference>
<dbReference type="CDD" id="cd01335">
    <property type="entry name" value="Radical_SAM"/>
    <property type="match status" value="1"/>
</dbReference>
<dbReference type="InterPro" id="IPR058240">
    <property type="entry name" value="rSAM_sf"/>
</dbReference>
<evidence type="ECO:0000256" key="5">
    <source>
        <dbReference type="ARBA" id="ARBA00023004"/>
    </source>
</evidence>
<dbReference type="GO" id="GO:0046872">
    <property type="term" value="F:metal ion binding"/>
    <property type="evidence" value="ECO:0007669"/>
    <property type="project" value="UniProtKB-KW"/>
</dbReference>
<dbReference type="SFLD" id="SFLDG01387">
    <property type="entry name" value="BtrN-like_SPASM_domain_contain"/>
    <property type="match status" value="1"/>
</dbReference>
<evidence type="ECO:0000256" key="3">
    <source>
        <dbReference type="ARBA" id="ARBA00022691"/>
    </source>
</evidence>
<name>A0A382DXU1_9ZZZZ</name>
<evidence type="ECO:0000259" key="8">
    <source>
        <dbReference type="Pfam" id="PF13186"/>
    </source>
</evidence>
<organism evidence="9">
    <name type="scientific">marine metagenome</name>
    <dbReference type="NCBI Taxonomy" id="408172"/>
    <lineage>
        <taxon>unclassified sequences</taxon>
        <taxon>metagenomes</taxon>
        <taxon>ecological metagenomes</taxon>
    </lineage>
</organism>
<feature type="domain" description="4Fe4S-binding SPASM" evidence="8">
    <location>
        <begin position="254"/>
        <end position="320"/>
    </location>
</feature>
<evidence type="ECO:0000259" key="7">
    <source>
        <dbReference type="Pfam" id="PF04055"/>
    </source>
</evidence>
<comment type="cofactor">
    <cofactor evidence="1">
        <name>[4Fe-4S] cluster</name>
        <dbReference type="ChEBI" id="CHEBI:49883"/>
    </cofactor>
</comment>
<dbReference type="PANTHER" id="PTHR11228:SF7">
    <property type="entry name" value="PQQA PEPTIDE CYCLASE"/>
    <property type="match status" value="1"/>
</dbReference>
<gene>
    <name evidence="9" type="ORF">METZ01_LOCUS195929</name>
</gene>